<dbReference type="EMBL" id="CP081150">
    <property type="protein sequence ID" value="QZA76991.1"/>
    <property type="molecule type" value="Genomic_DNA"/>
</dbReference>
<dbReference type="SUPFAM" id="SSF56112">
    <property type="entry name" value="Protein kinase-like (PK-like)"/>
    <property type="match status" value="1"/>
</dbReference>
<dbReference type="PROSITE" id="PS00108">
    <property type="entry name" value="PROTEIN_KINASE_ST"/>
    <property type="match status" value="1"/>
</dbReference>
<organism evidence="8 9">
    <name type="scientific">Deefgea tanakiae</name>
    <dbReference type="NCBI Taxonomy" id="2865840"/>
    <lineage>
        <taxon>Bacteria</taxon>
        <taxon>Pseudomonadati</taxon>
        <taxon>Pseudomonadota</taxon>
        <taxon>Betaproteobacteria</taxon>
        <taxon>Neisseriales</taxon>
        <taxon>Chitinibacteraceae</taxon>
        <taxon>Deefgea</taxon>
    </lineage>
</organism>
<evidence type="ECO:0000313" key="8">
    <source>
        <dbReference type="EMBL" id="QZA76991.1"/>
    </source>
</evidence>
<dbReference type="PROSITE" id="PS50011">
    <property type="entry name" value="PROTEIN_KINASE_DOM"/>
    <property type="match status" value="1"/>
</dbReference>
<evidence type="ECO:0000256" key="2">
    <source>
        <dbReference type="ARBA" id="ARBA00022741"/>
    </source>
</evidence>
<keyword evidence="4 5" id="KW-0067">ATP-binding</keyword>
<dbReference type="SMART" id="SM00220">
    <property type="entry name" value="S_TKc"/>
    <property type="match status" value="1"/>
</dbReference>
<dbReference type="PANTHER" id="PTHR43289:SF6">
    <property type="entry name" value="SERINE_THREONINE-PROTEIN KINASE NEKL-3"/>
    <property type="match status" value="1"/>
</dbReference>
<dbReference type="InterPro" id="IPR017441">
    <property type="entry name" value="Protein_kinase_ATP_BS"/>
</dbReference>
<keyword evidence="9" id="KW-1185">Reference proteome</keyword>
<keyword evidence="8" id="KW-0723">Serine/threonine-protein kinase</keyword>
<dbReference type="InterPro" id="IPR008271">
    <property type="entry name" value="Ser/Thr_kinase_AS"/>
</dbReference>
<feature type="binding site" evidence="5">
    <location>
        <position position="38"/>
    </location>
    <ligand>
        <name>ATP</name>
        <dbReference type="ChEBI" id="CHEBI:30616"/>
    </ligand>
</feature>
<dbReference type="RefSeq" id="WP_221005388.1">
    <property type="nucleotide sequence ID" value="NZ_CP081150.1"/>
</dbReference>
<name>A0ABX8Z354_9NEIS</name>
<dbReference type="InterPro" id="IPR011009">
    <property type="entry name" value="Kinase-like_dom_sf"/>
</dbReference>
<dbReference type="Gene3D" id="3.30.200.20">
    <property type="entry name" value="Phosphorylase Kinase, domain 1"/>
    <property type="match status" value="1"/>
</dbReference>
<feature type="domain" description="Protein kinase" evidence="7">
    <location>
        <begin position="9"/>
        <end position="275"/>
    </location>
</feature>
<accession>A0ABX8Z354</accession>
<evidence type="ECO:0000256" key="4">
    <source>
        <dbReference type="ARBA" id="ARBA00022840"/>
    </source>
</evidence>
<feature type="compositionally biased region" description="Polar residues" evidence="6">
    <location>
        <begin position="272"/>
        <end position="283"/>
    </location>
</feature>
<gene>
    <name evidence="8" type="ORF">K4H28_11820</name>
</gene>
<keyword evidence="1" id="KW-0808">Transferase</keyword>
<dbReference type="CDD" id="cd14014">
    <property type="entry name" value="STKc_PknB_like"/>
    <property type="match status" value="1"/>
</dbReference>
<feature type="region of interest" description="Disordered" evidence="6">
    <location>
        <begin position="272"/>
        <end position="293"/>
    </location>
</feature>
<dbReference type="PROSITE" id="PS00107">
    <property type="entry name" value="PROTEIN_KINASE_ATP"/>
    <property type="match status" value="1"/>
</dbReference>
<evidence type="ECO:0000256" key="1">
    <source>
        <dbReference type="ARBA" id="ARBA00022679"/>
    </source>
</evidence>
<sequence>MTQPKIAHYQLQSRLGQGAMGVVFRARDERLERDVAIKLLQVSLDSAEAADYAARLLQEARSAARLNHPGIITVFDCGEWRGKPYLAMELVQGISLKAVLEKRGTLAVRDVIRIAKQMFSALAHAHRHDVVHRDIKPANLMLTKDGRLKITDFGIAQLPASDLTRTGTILGSPRYMSPEQLAGTKLDGRADIYSAGVVLYQALTGKVPFDGETTMNIVFNILHSEPIDPRSLNSEVPPWLADLILRCLAKKQEDRFALAGEVLVAIQSAGTNTFSSKSSSDASVNEPKVDEVPQPEVEQRERYPLVSWLQQTWMTLLWVLRQIGLMLASIVRQLWPWLLRAAAMVKRRMPIAGAKLSQAWQILQPILLALFLRARQQFLALPKKIQAGMVALLVASLLWLMWPTPESEIAAATITWTRPSPEAEPAQLKPFVSAAPMVEPAPEPALESYYERAPEQAKVSEATPLPQRVESTLSSGLQQVGKALDSAVTGAVDCFKGKATCPTSAPELQRRGGG</sequence>
<dbReference type="PANTHER" id="PTHR43289">
    <property type="entry name" value="MITOGEN-ACTIVATED PROTEIN KINASE KINASE KINASE 20-RELATED"/>
    <property type="match status" value="1"/>
</dbReference>
<keyword evidence="3 8" id="KW-0418">Kinase</keyword>
<dbReference type="InterPro" id="IPR000719">
    <property type="entry name" value="Prot_kinase_dom"/>
</dbReference>
<proteinExistence type="predicted"/>
<evidence type="ECO:0000259" key="7">
    <source>
        <dbReference type="PROSITE" id="PS50011"/>
    </source>
</evidence>
<evidence type="ECO:0000313" key="9">
    <source>
        <dbReference type="Proteomes" id="UP000825679"/>
    </source>
</evidence>
<reference evidence="8 9" key="1">
    <citation type="submission" date="2021-08" db="EMBL/GenBank/DDBJ databases">
        <title>complete genome sequencing of Deefgea sp. D25.</title>
        <authorList>
            <person name="Bae J.-W."/>
            <person name="Gim D.-H."/>
        </authorList>
    </citation>
    <scope>NUCLEOTIDE SEQUENCE [LARGE SCALE GENOMIC DNA]</scope>
    <source>
        <strain evidence="8 9">D25</strain>
    </source>
</reference>
<evidence type="ECO:0000256" key="3">
    <source>
        <dbReference type="ARBA" id="ARBA00022777"/>
    </source>
</evidence>
<keyword evidence="2 5" id="KW-0547">Nucleotide-binding</keyword>
<dbReference type="GO" id="GO:0004674">
    <property type="term" value="F:protein serine/threonine kinase activity"/>
    <property type="evidence" value="ECO:0007669"/>
    <property type="project" value="UniProtKB-KW"/>
</dbReference>
<dbReference type="Gene3D" id="1.10.510.10">
    <property type="entry name" value="Transferase(Phosphotransferase) domain 1"/>
    <property type="match status" value="1"/>
</dbReference>
<evidence type="ECO:0000256" key="6">
    <source>
        <dbReference type="SAM" id="MobiDB-lite"/>
    </source>
</evidence>
<dbReference type="Pfam" id="PF00069">
    <property type="entry name" value="Pkinase"/>
    <property type="match status" value="1"/>
</dbReference>
<dbReference type="Proteomes" id="UP000825679">
    <property type="component" value="Chromosome"/>
</dbReference>
<evidence type="ECO:0000256" key="5">
    <source>
        <dbReference type="PROSITE-ProRule" id="PRU10141"/>
    </source>
</evidence>
<protein>
    <submittedName>
        <fullName evidence="8">Serine/threonine protein kinase</fullName>
    </submittedName>
</protein>